<keyword evidence="15" id="KW-0675">Receptor</keyword>
<evidence type="ECO:0000256" key="13">
    <source>
        <dbReference type="ARBA" id="ARBA00023136"/>
    </source>
</evidence>
<dbReference type="FunFam" id="3.30.200.20:FF:000330">
    <property type="entry name" value="G-type lectin S-receptor-like serine/threonine-protein kinase At4g03230"/>
    <property type="match status" value="1"/>
</dbReference>
<dbReference type="CDD" id="cd14066">
    <property type="entry name" value="STKc_IRAK"/>
    <property type="match status" value="1"/>
</dbReference>
<keyword evidence="9 19" id="KW-0547">Nucleotide-binding</keyword>
<evidence type="ECO:0000256" key="18">
    <source>
        <dbReference type="ARBA" id="ARBA00048679"/>
    </source>
</evidence>
<dbReference type="CDD" id="cd01098">
    <property type="entry name" value="PAN_AP_plant"/>
    <property type="match status" value="1"/>
</dbReference>
<dbReference type="Gene3D" id="1.10.510.10">
    <property type="entry name" value="Transferase(Phosphotransferase) domain 1"/>
    <property type="match status" value="1"/>
</dbReference>
<dbReference type="Pfam" id="PF08276">
    <property type="entry name" value="PAN_2"/>
    <property type="match status" value="1"/>
</dbReference>
<dbReference type="GO" id="GO:0048544">
    <property type="term" value="P:recognition of pollen"/>
    <property type="evidence" value="ECO:0007669"/>
    <property type="project" value="InterPro"/>
</dbReference>
<dbReference type="InterPro" id="IPR011009">
    <property type="entry name" value="Kinase-like_dom_sf"/>
</dbReference>
<keyword evidence="14" id="KW-1015">Disulfide bond</keyword>
<keyword evidence="27" id="KW-1185">Reference proteome</keyword>
<keyword evidence="16" id="KW-0325">Glycoprotein</keyword>
<dbReference type="SUPFAM" id="SSF57414">
    <property type="entry name" value="Hairpin loop containing domain-like"/>
    <property type="match status" value="1"/>
</dbReference>
<keyword evidence="4 20" id="KW-0245">EGF-like domain</keyword>
<feature type="domain" description="Apple" evidence="26">
    <location>
        <begin position="347"/>
        <end position="426"/>
    </location>
</feature>
<dbReference type="InterPro" id="IPR003609">
    <property type="entry name" value="Pan_app"/>
</dbReference>
<evidence type="ECO:0000313" key="28">
    <source>
        <dbReference type="RefSeq" id="XP_021862916.1"/>
    </source>
</evidence>
<feature type="transmembrane region" description="Helical" evidence="21">
    <location>
        <begin position="439"/>
        <end position="460"/>
    </location>
</feature>
<evidence type="ECO:0000256" key="6">
    <source>
        <dbReference type="ARBA" id="ARBA00022692"/>
    </source>
</evidence>
<comment type="subcellular location">
    <subcellularLocation>
        <location evidence="1">Cell membrane</location>
        <topology evidence="1">Single-pass type I membrane protein</topology>
    </subcellularLocation>
</comment>
<dbReference type="CDD" id="cd00054">
    <property type="entry name" value="EGF_CA"/>
    <property type="match status" value="1"/>
</dbReference>
<dbReference type="PROSITE" id="PS50948">
    <property type="entry name" value="PAN"/>
    <property type="match status" value="1"/>
</dbReference>
<dbReference type="OrthoDB" id="1934880at2759"/>
<dbReference type="GO" id="GO:0004674">
    <property type="term" value="F:protein serine/threonine kinase activity"/>
    <property type="evidence" value="ECO:0007669"/>
    <property type="project" value="UniProtKB-KW"/>
</dbReference>
<keyword evidence="8" id="KW-0430">Lectin</keyword>
<evidence type="ECO:0000256" key="15">
    <source>
        <dbReference type="ARBA" id="ARBA00023170"/>
    </source>
</evidence>
<dbReference type="Proteomes" id="UP000813463">
    <property type="component" value="Chromosome 6"/>
</dbReference>
<evidence type="ECO:0000256" key="20">
    <source>
        <dbReference type="PROSITE-ProRule" id="PRU00076"/>
    </source>
</evidence>
<keyword evidence="13 21" id="KW-0472">Membrane</keyword>
<dbReference type="SMART" id="SM00473">
    <property type="entry name" value="PAN_AP"/>
    <property type="match status" value="1"/>
</dbReference>
<dbReference type="FunFam" id="2.90.10.10:FF:000005">
    <property type="entry name" value="G-type lectin S-receptor-like serine/threonine-protein kinase"/>
    <property type="match status" value="1"/>
</dbReference>
<evidence type="ECO:0000259" key="26">
    <source>
        <dbReference type="PROSITE" id="PS50948"/>
    </source>
</evidence>
<dbReference type="PROSITE" id="PS50026">
    <property type="entry name" value="EGF_3"/>
    <property type="match status" value="1"/>
</dbReference>
<evidence type="ECO:0000313" key="27">
    <source>
        <dbReference type="Proteomes" id="UP000813463"/>
    </source>
</evidence>
<evidence type="ECO:0000256" key="19">
    <source>
        <dbReference type="PIRNR" id="PIRNR000641"/>
    </source>
</evidence>
<evidence type="ECO:0000256" key="7">
    <source>
        <dbReference type="ARBA" id="ARBA00022729"/>
    </source>
</evidence>
<evidence type="ECO:0000256" key="14">
    <source>
        <dbReference type="ARBA" id="ARBA00023157"/>
    </source>
</evidence>
<evidence type="ECO:0000256" key="5">
    <source>
        <dbReference type="ARBA" id="ARBA00022679"/>
    </source>
</evidence>
<evidence type="ECO:0000256" key="17">
    <source>
        <dbReference type="ARBA" id="ARBA00047899"/>
    </source>
</evidence>
<dbReference type="GO" id="GO:0005524">
    <property type="term" value="F:ATP binding"/>
    <property type="evidence" value="ECO:0007669"/>
    <property type="project" value="UniProtKB-KW"/>
</dbReference>
<keyword evidence="12 21" id="KW-1133">Transmembrane helix</keyword>
<evidence type="ECO:0000259" key="24">
    <source>
        <dbReference type="PROSITE" id="PS50026"/>
    </source>
</evidence>
<dbReference type="PROSITE" id="PS50927">
    <property type="entry name" value="BULB_LECTIN"/>
    <property type="match status" value="1"/>
</dbReference>
<comment type="similarity">
    <text evidence="19">Belongs to the protein kinase superfamily. Ser/Thr protein kinase family.</text>
</comment>
<dbReference type="GO" id="GO:0005886">
    <property type="term" value="C:plasma membrane"/>
    <property type="evidence" value="ECO:0007669"/>
    <property type="project" value="UniProtKB-SubCell"/>
</dbReference>
<feature type="domain" description="Bulb-type lectin" evidence="25">
    <location>
        <begin position="25"/>
        <end position="153"/>
    </location>
</feature>
<gene>
    <name evidence="28" type="primary">LOC110801811</name>
</gene>
<name>A0A9R0K8V3_SPIOL</name>
<dbReference type="GeneID" id="110801811"/>
<dbReference type="Pfam" id="PF01453">
    <property type="entry name" value="B_lectin"/>
    <property type="match status" value="1"/>
</dbReference>
<dbReference type="Pfam" id="PF00954">
    <property type="entry name" value="S_locus_glycop"/>
    <property type="match status" value="1"/>
</dbReference>
<organism evidence="27 28">
    <name type="scientific">Spinacia oleracea</name>
    <name type="common">Spinach</name>
    <dbReference type="NCBI Taxonomy" id="3562"/>
    <lineage>
        <taxon>Eukaryota</taxon>
        <taxon>Viridiplantae</taxon>
        <taxon>Streptophyta</taxon>
        <taxon>Embryophyta</taxon>
        <taxon>Tracheophyta</taxon>
        <taxon>Spermatophyta</taxon>
        <taxon>Magnoliopsida</taxon>
        <taxon>eudicotyledons</taxon>
        <taxon>Gunneridae</taxon>
        <taxon>Pentapetalae</taxon>
        <taxon>Caryophyllales</taxon>
        <taxon>Chenopodiaceae</taxon>
        <taxon>Chenopodioideae</taxon>
        <taxon>Anserineae</taxon>
        <taxon>Spinacia</taxon>
    </lineage>
</organism>
<comment type="catalytic activity">
    <reaction evidence="17 19">
        <text>L-threonyl-[protein] + ATP = O-phospho-L-threonyl-[protein] + ADP + H(+)</text>
        <dbReference type="Rhea" id="RHEA:46608"/>
        <dbReference type="Rhea" id="RHEA-COMP:11060"/>
        <dbReference type="Rhea" id="RHEA-COMP:11605"/>
        <dbReference type="ChEBI" id="CHEBI:15378"/>
        <dbReference type="ChEBI" id="CHEBI:30013"/>
        <dbReference type="ChEBI" id="CHEBI:30616"/>
        <dbReference type="ChEBI" id="CHEBI:61977"/>
        <dbReference type="ChEBI" id="CHEBI:456216"/>
        <dbReference type="EC" id="2.7.11.1"/>
    </reaction>
</comment>
<keyword evidence="5 19" id="KW-0808">Transferase</keyword>
<dbReference type="PIRSF" id="PIRSF000641">
    <property type="entry name" value="SRK"/>
    <property type="match status" value="1"/>
</dbReference>
<dbReference type="PANTHER" id="PTHR27002">
    <property type="entry name" value="RECEPTOR-LIKE SERINE/THREONINE-PROTEIN KINASE SD1-8"/>
    <property type="match status" value="1"/>
</dbReference>
<keyword evidence="11 19" id="KW-0067">ATP-binding</keyword>
<dbReference type="SUPFAM" id="SSF51110">
    <property type="entry name" value="alpha-D-mannose-specific plant lectins"/>
    <property type="match status" value="1"/>
</dbReference>
<evidence type="ECO:0000256" key="12">
    <source>
        <dbReference type="ARBA" id="ARBA00022989"/>
    </source>
</evidence>
<evidence type="ECO:0000256" key="11">
    <source>
        <dbReference type="ARBA" id="ARBA00022840"/>
    </source>
</evidence>
<evidence type="ECO:0000256" key="4">
    <source>
        <dbReference type="ARBA" id="ARBA00022536"/>
    </source>
</evidence>
<dbReference type="KEGG" id="soe:110801811"/>
<dbReference type="InterPro" id="IPR001480">
    <property type="entry name" value="Bulb-type_lectin_dom"/>
</dbReference>
<reference evidence="28" key="2">
    <citation type="submission" date="2025-08" db="UniProtKB">
        <authorList>
            <consortium name="RefSeq"/>
        </authorList>
    </citation>
    <scope>IDENTIFICATION</scope>
    <source>
        <tissue evidence="28">Leaf</tissue>
    </source>
</reference>
<comment type="catalytic activity">
    <reaction evidence="18 19">
        <text>L-seryl-[protein] + ATP = O-phospho-L-seryl-[protein] + ADP + H(+)</text>
        <dbReference type="Rhea" id="RHEA:17989"/>
        <dbReference type="Rhea" id="RHEA-COMP:9863"/>
        <dbReference type="Rhea" id="RHEA-COMP:11604"/>
        <dbReference type="ChEBI" id="CHEBI:15378"/>
        <dbReference type="ChEBI" id="CHEBI:29999"/>
        <dbReference type="ChEBI" id="CHEBI:30616"/>
        <dbReference type="ChEBI" id="CHEBI:83421"/>
        <dbReference type="ChEBI" id="CHEBI:456216"/>
        <dbReference type="EC" id="2.7.11.1"/>
    </reaction>
</comment>
<evidence type="ECO:0000256" key="10">
    <source>
        <dbReference type="ARBA" id="ARBA00022777"/>
    </source>
</evidence>
<feature type="signal peptide" evidence="22">
    <location>
        <begin position="1"/>
        <end position="23"/>
    </location>
</feature>
<dbReference type="CDD" id="cd00028">
    <property type="entry name" value="B_lectin"/>
    <property type="match status" value="1"/>
</dbReference>
<keyword evidence="3 19" id="KW-0723">Serine/threonine-protein kinase</keyword>
<keyword evidence="7 22" id="KW-0732">Signal</keyword>
<proteinExistence type="inferred from homology"/>
<dbReference type="InterPro" id="IPR008271">
    <property type="entry name" value="Ser/Thr_kinase_AS"/>
</dbReference>
<dbReference type="Gene3D" id="3.30.200.20">
    <property type="entry name" value="Phosphorylase Kinase, domain 1"/>
    <property type="match status" value="1"/>
</dbReference>
<dbReference type="InterPro" id="IPR001245">
    <property type="entry name" value="Ser-Thr/Tyr_kinase_cat_dom"/>
</dbReference>
<reference evidence="27" key="1">
    <citation type="journal article" date="2021" name="Nat. Commun.">
        <title>Genomic analyses provide insights into spinach domestication and the genetic basis of agronomic traits.</title>
        <authorList>
            <person name="Cai X."/>
            <person name="Sun X."/>
            <person name="Xu C."/>
            <person name="Sun H."/>
            <person name="Wang X."/>
            <person name="Ge C."/>
            <person name="Zhang Z."/>
            <person name="Wang Q."/>
            <person name="Fei Z."/>
            <person name="Jiao C."/>
            <person name="Wang Q."/>
        </authorList>
    </citation>
    <scope>NUCLEOTIDE SEQUENCE [LARGE SCALE GENOMIC DNA]</scope>
    <source>
        <strain evidence="27">cv. Varoflay</strain>
    </source>
</reference>
<feature type="domain" description="Protein kinase" evidence="23">
    <location>
        <begin position="510"/>
        <end position="784"/>
    </location>
</feature>
<dbReference type="SMART" id="SM00220">
    <property type="entry name" value="S_TKc"/>
    <property type="match status" value="1"/>
</dbReference>
<dbReference type="EC" id="2.7.11.1" evidence="19"/>
<dbReference type="SMART" id="SM00108">
    <property type="entry name" value="B_lectin"/>
    <property type="match status" value="1"/>
</dbReference>
<feature type="domain" description="EGF-like" evidence="24">
    <location>
        <begin position="292"/>
        <end position="328"/>
    </location>
</feature>
<protein>
    <recommendedName>
        <fullName evidence="19">Receptor-like serine/threonine-protein kinase</fullName>
        <ecNumber evidence="19">2.7.11.1</ecNumber>
    </recommendedName>
</protein>
<sequence length="826" mass="93616">MKNSCIFLLFLSCFSLFLGSVLAITANITTTQHLRDPDELVSRNSTFKFGFFSPVNSTNRYAGIWYSQNNSDILEVIWIANRDNPLNDSSGVISISEHGDLQLLDGQNNTLWSSSTIAADHEANSTVAVAQLLDTGNLVLLSNASGNIIWQSFDHPTDSLLPLMRVILDENTNTSRQLTSWMTASDPSTGRFRAGINSRFLSEIFIWDNGDRPYWRSGPWNGHVFIGVPTMYYFALIDGFRLDDDHEGMFGLSFSSAAQRVTEHYVLTYDGIVAQRDWDEDTRNWTVIWQSLESECDVYGRCGEYGSCNSNNSPICDCLRGFEPRNSQEWREGNWSSGCVRRTPLQCGVIGSGENGFLRLRNMKVPDNAETLLSVDEEDCRSQCLGNCSCLAYSYYLGIGCMIWRESMIDIQEFPSVGVDLYIRLAQSELDETGSRWRLILPITLVSGAAIAALVVFYLWRRMRRRNERSAINKETQLQSIKLEYNFDDVNLQDLPVYKFEELVVATDNFAENNKLGQGGFGPVYKGELEDGQEIAVKRLSRASGQGLQEFMNEVDVISKLQHRNLVKLLGCCVDAEEKMLVYEYMPNKSLDAFLFDPQDRELLDWKKRLNIIEGICRGLLYLHRDSRLKIIHRDLKPSNILLDEDLNAKISDFGMARIFGGKEDQGNTKRVVGTYGYMSPEYAMEGRFSEKSDVYSFGVLLLEIISGRRNTSFNDDDSLNLIGYAWKLRNEDDILSLIDPTINDPCFQGEILKCIEVGLLCVQEFPEERPSISTIISMLDSEIADLPQPMQSKIVHPRRSPSPQYYGREVCSVYNESFSSQISGR</sequence>
<dbReference type="InterPro" id="IPR024171">
    <property type="entry name" value="SRK-like_kinase"/>
</dbReference>
<evidence type="ECO:0000256" key="3">
    <source>
        <dbReference type="ARBA" id="ARBA00022527"/>
    </source>
</evidence>
<keyword evidence="2" id="KW-1003">Cell membrane</keyword>
<comment type="caution">
    <text evidence="20">Lacks conserved residue(s) required for the propagation of feature annotation.</text>
</comment>
<dbReference type="Pfam" id="PF07714">
    <property type="entry name" value="PK_Tyr_Ser-Thr"/>
    <property type="match status" value="1"/>
</dbReference>
<evidence type="ECO:0000256" key="1">
    <source>
        <dbReference type="ARBA" id="ARBA00004251"/>
    </source>
</evidence>
<dbReference type="AlphaFoldDB" id="A0A9R0K8V3"/>
<evidence type="ECO:0000256" key="22">
    <source>
        <dbReference type="SAM" id="SignalP"/>
    </source>
</evidence>
<evidence type="ECO:0000259" key="23">
    <source>
        <dbReference type="PROSITE" id="PS50011"/>
    </source>
</evidence>
<evidence type="ECO:0000256" key="2">
    <source>
        <dbReference type="ARBA" id="ARBA00022475"/>
    </source>
</evidence>
<dbReference type="InterPro" id="IPR036426">
    <property type="entry name" value="Bulb-type_lectin_dom_sf"/>
</dbReference>
<keyword evidence="10 19" id="KW-0418">Kinase</keyword>
<keyword evidence="6 21" id="KW-0812">Transmembrane</keyword>
<evidence type="ECO:0000256" key="8">
    <source>
        <dbReference type="ARBA" id="ARBA00022734"/>
    </source>
</evidence>
<dbReference type="PROSITE" id="PS00108">
    <property type="entry name" value="PROTEIN_KINASE_ST"/>
    <property type="match status" value="1"/>
</dbReference>
<evidence type="ECO:0000259" key="25">
    <source>
        <dbReference type="PROSITE" id="PS50927"/>
    </source>
</evidence>
<dbReference type="FunFam" id="1.10.510.10:FF:000060">
    <property type="entry name" value="G-type lectin S-receptor-like serine/threonine-protein kinase"/>
    <property type="match status" value="1"/>
</dbReference>
<dbReference type="PANTHER" id="PTHR27002:SF1082">
    <property type="entry name" value="OS06G0693000 PROTEIN"/>
    <property type="match status" value="1"/>
</dbReference>
<feature type="chain" id="PRO_5040209863" description="Receptor-like serine/threonine-protein kinase" evidence="22">
    <location>
        <begin position="24"/>
        <end position="826"/>
    </location>
</feature>
<dbReference type="Gene3D" id="2.90.10.10">
    <property type="entry name" value="Bulb-type lectin domain"/>
    <property type="match status" value="1"/>
</dbReference>
<evidence type="ECO:0000256" key="21">
    <source>
        <dbReference type="SAM" id="Phobius"/>
    </source>
</evidence>
<accession>A0A9R0K8V3</accession>
<dbReference type="InterPro" id="IPR000742">
    <property type="entry name" value="EGF"/>
</dbReference>
<dbReference type="RefSeq" id="XP_021862916.1">
    <property type="nucleotide sequence ID" value="XM_022007224.2"/>
</dbReference>
<dbReference type="InterPro" id="IPR000719">
    <property type="entry name" value="Prot_kinase_dom"/>
</dbReference>
<dbReference type="InterPro" id="IPR000858">
    <property type="entry name" value="S_locus_glycoprot_dom"/>
</dbReference>
<dbReference type="GO" id="GO:0030246">
    <property type="term" value="F:carbohydrate binding"/>
    <property type="evidence" value="ECO:0007669"/>
    <property type="project" value="UniProtKB-KW"/>
</dbReference>
<dbReference type="SUPFAM" id="SSF56112">
    <property type="entry name" value="Protein kinase-like (PK-like)"/>
    <property type="match status" value="1"/>
</dbReference>
<evidence type="ECO:0000256" key="16">
    <source>
        <dbReference type="ARBA" id="ARBA00023180"/>
    </source>
</evidence>
<evidence type="ECO:0000256" key="9">
    <source>
        <dbReference type="ARBA" id="ARBA00022741"/>
    </source>
</evidence>
<dbReference type="PROSITE" id="PS50011">
    <property type="entry name" value="PROTEIN_KINASE_DOM"/>
    <property type="match status" value="1"/>
</dbReference>